<evidence type="ECO:0000313" key="2">
    <source>
        <dbReference type="EMBL" id="KAF7194961.1"/>
    </source>
</evidence>
<dbReference type="OrthoDB" id="6359816at2759"/>
<keyword evidence="3" id="KW-1185">Reference proteome</keyword>
<dbReference type="InterPro" id="IPR000210">
    <property type="entry name" value="BTB/POZ_dom"/>
</dbReference>
<comment type="caution">
    <text evidence="2">The sequence shown here is derived from an EMBL/GenBank/DDBJ whole genome shotgun (WGS) entry which is preliminary data.</text>
</comment>
<dbReference type="Proteomes" id="UP000660729">
    <property type="component" value="Unassembled WGS sequence"/>
</dbReference>
<dbReference type="SUPFAM" id="SSF54695">
    <property type="entry name" value="POZ domain"/>
    <property type="match status" value="1"/>
</dbReference>
<dbReference type="PROSITE" id="PS50097">
    <property type="entry name" value="BTB"/>
    <property type="match status" value="1"/>
</dbReference>
<proteinExistence type="predicted"/>
<name>A0A8H6RRM3_9PEZI</name>
<dbReference type="PANTHER" id="PTHR47843">
    <property type="entry name" value="BTB DOMAIN-CONTAINING PROTEIN-RELATED"/>
    <property type="match status" value="1"/>
</dbReference>
<accession>A0A8H6RRM3</accession>
<dbReference type="PANTHER" id="PTHR47843:SF5">
    <property type="entry name" value="BTB_POZ DOMAIN PROTEIN"/>
    <property type="match status" value="1"/>
</dbReference>
<gene>
    <name evidence="2" type="ORF">HII31_03635</name>
</gene>
<dbReference type="EMBL" id="JABCIY010000044">
    <property type="protein sequence ID" value="KAF7194961.1"/>
    <property type="molecule type" value="Genomic_DNA"/>
</dbReference>
<reference evidence="2" key="1">
    <citation type="submission" date="2020-04" db="EMBL/GenBank/DDBJ databases">
        <title>Draft genome resource of the tomato pathogen Pseudocercospora fuligena.</title>
        <authorList>
            <person name="Zaccaron A."/>
        </authorList>
    </citation>
    <scope>NUCLEOTIDE SEQUENCE</scope>
    <source>
        <strain evidence="2">PF001</strain>
    </source>
</reference>
<evidence type="ECO:0000259" key="1">
    <source>
        <dbReference type="PROSITE" id="PS50097"/>
    </source>
</evidence>
<organism evidence="2 3">
    <name type="scientific">Pseudocercospora fuligena</name>
    <dbReference type="NCBI Taxonomy" id="685502"/>
    <lineage>
        <taxon>Eukaryota</taxon>
        <taxon>Fungi</taxon>
        <taxon>Dikarya</taxon>
        <taxon>Ascomycota</taxon>
        <taxon>Pezizomycotina</taxon>
        <taxon>Dothideomycetes</taxon>
        <taxon>Dothideomycetidae</taxon>
        <taxon>Mycosphaerellales</taxon>
        <taxon>Mycosphaerellaceae</taxon>
        <taxon>Pseudocercospora</taxon>
    </lineage>
</organism>
<protein>
    <recommendedName>
        <fullName evidence="1">BTB domain-containing protein</fullName>
    </recommendedName>
</protein>
<dbReference type="Gene3D" id="3.30.710.10">
    <property type="entry name" value="Potassium Channel Kv1.1, Chain A"/>
    <property type="match status" value="1"/>
</dbReference>
<sequence>MAYNQYAATPPPGTTGRTRVQVAYPSNLIPENFGKNLRELAKDEASSDFTIVCKGNGREYKVHKLVVNLSSSYFTPVFNKQFREGQTGHIDLKDDWDEAIEIMVHYFYNLHYTLPDWADTAENDRGIGRLKAHAFVWATADKYQVPSLKFRAAEYFEDVATNARNMYVLNPQLQQATQPGHQTISAYVVSQPHIFDLLDAIDFIYEHSFRDLQQSVVKVWNSLHPHVKQAIPNESMLELIQKYPQLGVDLATTSTKYGPMFT</sequence>
<feature type="domain" description="BTB" evidence="1">
    <location>
        <begin position="47"/>
        <end position="116"/>
    </location>
</feature>
<dbReference type="AlphaFoldDB" id="A0A8H6RRM3"/>
<dbReference type="Pfam" id="PF00651">
    <property type="entry name" value="BTB"/>
    <property type="match status" value="1"/>
</dbReference>
<dbReference type="CDD" id="cd18186">
    <property type="entry name" value="BTB_POZ_ZBTB_KLHL-like"/>
    <property type="match status" value="1"/>
</dbReference>
<dbReference type="InterPro" id="IPR011333">
    <property type="entry name" value="SKP1/BTB/POZ_sf"/>
</dbReference>
<evidence type="ECO:0000313" key="3">
    <source>
        <dbReference type="Proteomes" id="UP000660729"/>
    </source>
</evidence>